<protein>
    <submittedName>
        <fullName evidence="1">Uncharacterized protein</fullName>
    </submittedName>
</protein>
<reference evidence="1 2" key="1">
    <citation type="submission" date="2016-07" db="EMBL/GenBank/DDBJ databases">
        <title>Genome sequencing of Vibrio scophthalmi strain VS-05, an isolated from Paralichthys olivaceus.</title>
        <authorList>
            <person name="Han H.-J."/>
        </authorList>
    </citation>
    <scope>NUCLEOTIDE SEQUENCE [LARGE SCALE GENOMIC DNA]</scope>
    <source>
        <strain evidence="1 2">VS-05</strain>
        <plasmid evidence="2">pvs127</plasmid>
    </source>
</reference>
<evidence type="ECO:0000313" key="2">
    <source>
        <dbReference type="Proteomes" id="UP000092528"/>
    </source>
</evidence>
<keyword evidence="1" id="KW-0614">Plasmid</keyword>
<geneLocation type="plasmid" evidence="2">
    <name>pvs127</name>
</geneLocation>
<evidence type="ECO:0000313" key="1">
    <source>
        <dbReference type="EMBL" id="ANU39487.1"/>
    </source>
</evidence>
<sequence>MNYCINCGEKGTLQVLNVPENEDPPFLERGTFGPDNQYSREQSVTILECQTCQHEMIDLSS</sequence>
<accession>A0A1C7FII0</accession>
<gene>
    <name evidence="1" type="ORF">VSVS05_04452</name>
</gene>
<dbReference type="Proteomes" id="UP000092528">
    <property type="component" value="Plasmid pVS127"/>
</dbReference>
<dbReference type="EMBL" id="CP016416">
    <property type="protein sequence ID" value="ANU39487.1"/>
    <property type="molecule type" value="Genomic_DNA"/>
</dbReference>
<organism evidence="1 2">
    <name type="scientific">Vibrio scophthalmi</name>
    <dbReference type="NCBI Taxonomy" id="45658"/>
    <lineage>
        <taxon>Bacteria</taxon>
        <taxon>Pseudomonadati</taxon>
        <taxon>Pseudomonadota</taxon>
        <taxon>Gammaproteobacteria</taxon>
        <taxon>Vibrionales</taxon>
        <taxon>Vibrionaceae</taxon>
        <taxon>Vibrio</taxon>
    </lineage>
</organism>
<dbReference type="RefSeq" id="WP_083163862.1">
    <property type="nucleotide sequence ID" value="NZ_CP016416.1"/>
</dbReference>
<dbReference type="AlphaFoldDB" id="A0A1C7FII0"/>
<proteinExistence type="predicted"/>
<name>A0A1C7FII0_9VIBR</name>
<keyword evidence="2" id="KW-1185">Reference proteome</keyword>